<evidence type="ECO:0000256" key="1">
    <source>
        <dbReference type="SAM" id="MobiDB-lite"/>
    </source>
</evidence>
<proteinExistence type="predicted"/>
<feature type="compositionally biased region" description="Basic and acidic residues" evidence="1">
    <location>
        <begin position="87"/>
        <end position="96"/>
    </location>
</feature>
<sequence>MKHLNVHGINLRAESCSVFDCKKSGPQPAQQPVGNAKPERSDSKSPPPDSTSSESTEDGTVSGISTVASDPDVRTRPVSVNPFTLAEKGKMPKERQDQCHRAVTNFVVKGLLPFSIVEAPWWR</sequence>
<dbReference type="Proteomes" id="UP001469553">
    <property type="component" value="Unassembled WGS sequence"/>
</dbReference>
<accession>A0ABV0XWS6</accession>
<feature type="region of interest" description="Disordered" evidence="1">
    <location>
        <begin position="20"/>
        <end position="96"/>
    </location>
</feature>
<keyword evidence="3" id="KW-1185">Reference proteome</keyword>
<organism evidence="2 3">
    <name type="scientific">Ameca splendens</name>
    <dbReference type="NCBI Taxonomy" id="208324"/>
    <lineage>
        <taxon>Eukaryota</taxon>
        <taxon>Metazoa</taxon>
        <taxon>Chordata</taxon>
        <taxon>Craniata</taxon>
        <taxon>Vertebrata</taxon>
        <taxon>Euteleostomi</taxon>
        <taxon>Actinopterygii</taxon>
        <taxon>Neopterygii</taxon>
        <taxon>Teleostei</taxon>
        <taxon>Neoteleostei</taxon>
        <taxon>Acanthomorphata</taxon>
        <taxon>Ovalentaria</taxon>
        <taxon>Atherinomorphae</taxon>
        <taxon>Cyprinodontiformes</taxon>
        <taxon>Goodeidae</taxon>
        <taxon>Ameca</taxon>
    </lineage>
</organism>
<feature type="compositionally biased region" description="Low complexity" evidence="1">
    <location>
        <begin position="50"/>
        <end position="62"/>
    </location>
</feature>
<gene>
    <name evidence="2" type="ORF">AMECASPLE_037460</name>
</gene>
<protein>
    <submittedName>
        <fullName evidence="2">Uncharacterized protein</fullName>
    </submittedName>
</protein>
<evidence type="ECO:0000313" key="3">
    <source>
        <dbReference type="Proteomes" id="UP001469553"/>
    </source>
</evidence>
<dbReference type="EMBL" id="JAHRIP010015753">
    <property type="protein sequence ID" value="MEQ2285972.1"/>
    <property type="molecule type" value="Genomic_DNA"/>
</dbReference>
<evidence type="ECO:0000313" key="2">
    <source>
        <dbReference type="EMBL" id="MEQ2285972.1"/>
    </source>
</evidence>
<name>A0ABV0XWS6_9TELE</name>
<comment type="caution">
    <text evidence="2">The sequence shown here is derived from an EMBL/GenBank/DDBJ whole genome shotgun (WGS) entry which is preliminary data.</text>
</comment>
<reference evidence="2 3" key="1">
    <citation type="submission" date="2021-06" db="EMBL/GenBank/DDBJ databases">
        <authorList>
            <person name="Palmer J.M."/>
        </authorList>
    </citation>
    <scope>NUCLEOTIDE SEQUENCE [LARGE SCALE GENOMIC DNA]</scope>
    <source>
        <strain evidence="2 3">AS_MEX2019</strain>
        <tissue evidence="2">Muscle</tissue>
    </source>
</reference>